<dbReference type="Proteomes" id="UP000198670">
    <property type="component" value="Unassembled WGS sequence"/>
</dbReference>
<dbReference type="STRING" id="1477437.SAMN05444682_107266"/>
<protein>
    <submittedName>
        <fullName evidence="1">Uncharacterized protein</fullName>
    </submittedName>
</protein>
<evidence type="ECO:0000313" key="1">
    <source>
        <dbReference type="EMBL" id="SFJ11072.1"/>
    </source>
</evidence>
<dbReference type="EMBL" id="FOQO01000007">
    <property type="protein sequence ID" value="SFJ11072.1"/>
    <property type="molecule type" value="Genomic_DNA"/>
</dbReference>
<sequence length="91" mass="10130">MWNHAAKCQERALWQIGVFGGLNPTLGTYHGDTAQANMGYVGGMFADHYFGGGDFGVGIDARWMQHPLWGHDSLFFRNGYLATTFNTVSER</sequence>
<proteinExistence type="predicted"/>
<dbReference type="AlphaFoldDB" id="A0A1I3NPI5"/>
<reference evidence="1 2" key="1">
    <citation type="submission" date="2016-10" db="EMBL/GenBank/DDBJ databases">
        <authorList>
            <person name="de Groot N.N."/>
        </authorList>
    </citation>
    <scope>NUCLEOTIDE SEQUENCE [LARGE SCALE GENOMIC DNA]</scope>
    <source>
        <strain evidence="1 2">RK1</strain>
    </source>
</reference>
<gene>
    <name evidence="1" type="ORF">SAMN05444682_107266</name>
</gene>
<name>A0A1I3NPI5_9SPHI</name>
<evidence type="ECO:0000313" key="2">
    <source>
        <dbReference type="Proteomes" id="UP000198670"/>
    </source>
</evidence>
<keyword evidence="2" id="KW-1185">Reference proteome</keyword>
<accession>A0A1I3NPI5</accession>
<organism evidence="1 2">
    <name type="scientific">Parapedobacter indicus</name>
    <dbReference type="NCBI Taxonomy" id="1477437"/>
    <lineage>
        <taxon>Bacteria</taxon>
        <taxon>Pseudomonadati</taxon>
        <taxon>Bacteroidota</taxon>
        <taxon>Sphingobacteriia</taxon>
        <taxon>Sphingobacteriales</taxon>
        <taxon>Sphingobacteriaceae</taxon>
        <taxon>Parapedobacter</taxon>
    </lineage>
</organism>